<dbReference type="InterPro" id="IPR025295">
    <property type="entry name" value="eCIS_core_dom"/>
</dbReference>
<feature type="compositionally biased region" description="Low complexity" evidence="1">
    <location>
        <begin position="782"/>
        <end position="805"/>
    </location>
</feature>
<feature type="compositionally biased region" description="Low complexity" evidence="1">
    <location>
        <begin position="747"/>
        <end position="763"/>
    </location>
</feature>
<feature type="region of interest" description="Disordered" evidence="1">
    <location>
        <begin position="91"/>
        <end position="214"/>
    </location>
</feature>
<gene>
    <name evidence="3" type="ORF">Dcar01_03724</name>
</gene>
<protein>
    <recommendedName>
        <fullName evidence="2">eCIS core domain-containing protein</fullName>
    </recommendedName>
</protein>
<feature type="region of interest" description="Disordered" evidence="1">
    <location>
        <begin position="231"/>
        <end position="1399"/>
    </location>
</feature>
<feature type="compositionally biased region" description="Low complexity" evidence="1">
    <location>
        <begin position="1013"/>
        <end position="1036"/>
    </location>
</feature>
<evidence type="ECO:0000313" key="3">
    <source>
        <dbReference type="EMBL" id="GAA5514960.1"/>
    </source>
</evidence>
<feature type="compositionally biased region" description="Polar residues" evidence="1">
    <location>
        <begin position="1133"/>
        <end position="1145"/>
    </location>
</feature>
<feature type="compositionally biased region" description="Pro residues" evidence="1">
    <location>
        <begin position="302"/>
        <end position="317"/>
    </location>
</feature>
<name>A0ABP9WE05_9DEIO</name>
<feature type="compositionally biased region" description="Low complexity" evidence="1">
    <location>
        <begin position="1244"/>
        <end position="1262"/>
    </location>
</feature>
<reference evidence="3 4" key="1">
    <citation type="submission" date="2024-02" db="EMBL/GenBank/DDBJ databases">
        <title>Deinococcus carri NBRC 110142.</title>
        <authorList>
            <person name="Ichikawa N."/>
            <person name="Katano-Makiyama Y."/>
            <person name="Hidaka K."/>
        </authorList>
    </citation>
    <scope>NUCLEOTIDE SEQUENCE [LARGE SCALE GENOMIC DNA]</scope>
    <source>
        <strain evidence="3 4">NBRC 110142</strain>
    </source>
</reference>
<feature type="compositionally biased region" description="Pro residues" evidence="1">
    <location>
        <begin position="1608"/>
        <end position="1619"/>
    </location>
</feature>
<evidence type="ECO:0000259" key="2">
    <source>
        <dbReference type="Pfam" id="PF13699"/>
    </source>
</evidence>
<dbReference type="EMBL" id="BAABRP010000029">
    <property type="protein sequence ID" value="GAA5514960.1"/>
    <property type="molecule type" value="Genomic_DNA"/>
</dbReference>
<comment type="caution">
    <text evidence="3">The sequence shown here is derived from an EMBL/GenBank/DDBJ whole genome shotgun (WGS) entry which is preliminary data.</text>
</comment>
<feature type="compositionally biased region" description="Low complexity" evidence="1">
    <location>
        <begin position="907"/>
        <end position="948"/>
    </location>
</feature>
<feature type="compositionally biased region" description="Pro residues" evidence="1">
    <location>
        <begin position="1001"/>
        <end position="1012"/>
    </location>
</feature>
<feature type="compositionally biased region" description="Pro residues" evidence="1">
    <location>
        <begin position="350"/>
        <end position="365"/>
    </location>
</feature>
<feature type="region of interest" description="Disordered" evidence="1">
    <location>
        <begin position="1534"/>
        <end position="1684"/>
    </location>
</feature>
<organism evidence="3 4">
    <name type="scientific">Deinococcus carri</name>
    <dbReference type="NCBI Taxonomy" id="1211323"/>
    <lineage>
        <taxon>Bacteria</taxon>
        <taxon>Thermotogati</taxon>
        <taxon>Deinococcota</taxon>
        <taxon>Deinococci</taxon>
        <taxon>Deinococcales</taxon>
        <taxon>Deinococcaceae</taxon>
        <taxon>Deinococcus</taxon>
    </lineage>
</organism>
<feature type="compositionally biased region" description="Low complexity" evidence="1">
    <location>
        <begin position="1592"/>
        <end position="1607"/>
    </location>
</feature>
<feature type="domain" description="eCIS core" evidence="2">
    <location>
        <begin position="1429"/>
        <end position="1504"/>
    </location>
</feature>
<feature type="compositionally biased region" description="Pro residues" evidence="1">
    <location>
        <begin position="235"/>
        <end position="245"/>
    </location>
</feature>
<feature type="compositionally biased region" description="Pro residues" evidence="1">
    <location>
        <begin position="949"/>
        <end position="959"/>
    </location>
</feature>
<feature type="compositionally biased region" description="Low complexity" evidence="1">
    <location>
        <begin position="665"/>
        <end position="709"/>
    </location>
</feature>
<feature type="compositionally biased region" description="Pro residues" evidence="1">
    <location>
        <begin position="729"/>
        <end position="738"/>
    </location>
</feature>
<feature type="compositionally biased region" description="Low complexity" evidence="1">
    <location>
        <begin position="1551"/>
        <end position="1564"/>
    </location>
</feature>
<evidence type="ECO:0000313" key="4">
    <source>
        <dbReference type="Proteomes" id="UP001401887"/>
    </source>
</evidence>
<feature type="compositionally biased region" description="Pro residues" evidence="1">
    <location>
        <begin position="506"/>
        <end position="515"/>
    </location>
</feature>
<sequence length="1706" mass="170915">MHIPTLLERAEALRHYREHYTVIFAPPVSVRLLGPGPAARAPVAARPLALPAAVQVPRQRWHATARLRHLPAAPEVDAAGWLPPVEMRPAVAQSGGPHDPPTGPAFVGNTSLDHPVPLPVSEAHVPLAGVPDAGPDRVWRSPPPPEWNGQPTVPWPPESSAGLAPFVPPNADLGREDRSTVSGTGETGLPGQDNRPEPSPRLAPPVPPVPQRSGGQLSFRELLAFTQNEAAVTPGPTPYPAPPELLPLADHAQPTEHYAGPWPTEPGPAPADAFPGSLSVPGPQAAPSVPAGIPGLEASGPAPQPASPEVGTPPPAPAAAVAVPLPERPPLAAPLSSTQEDAAAVTGPSAPAPVPLSEPAAPPVTAPLVPGSPMTVPSTSYGEENGQAAAGLSPGGAEQLLRREPTAPLPRVPEEVRPTSPEAAPVPPPVAAASPEGTSSGEGAALPAAAQAEAAPEPVSPTLPAVSPAEPLREQPADGAATVSAEPVPPLSGGAGRAEQTDPPSLARPPVPETPASPQAPEERGGQVVPAEDPEVRRKLSAHLPRQPGTELSLPRRPRPVPYQPPRAPEPVAEVPLHTPEQAQSILSRLNRVQESEADGSSEARPLSLAELLAWQRDPPSGANPSPAAEAGRPSPSPAPVTADVARSEAEVPLPASPAERGEPAEAAAAAAGLPLPARTGGPAAAPELPASGAALPVVPLSSAGQDSGAGDGPVSPPDPFPAKVGPEPGVPVLPSPQPEARAASDAGVVASPPMPAAPGAAPEMTAQPRPAVNAPAQSAPTEAPADVPAGAAAAGPELLAQATALPGEPSVPRDAEVAAAEQADAESVRTEPGQAEPAVPADGQREPDEAAPAEAGAPLPEAQAAELAAGTGATALPAPLSPAAAVEPEVGPPAPAADPSATGQVPERAAASESFARAPSLPEEAAPTRPAAQNPAAQAPAAQTSAPGPVPVAPPLVPALPADDVGSLPPTAAALLSEATAPRSPMAQADRIEVDQAPAAAPPTSPTPPPESSGSELEVVVPPAPGEPLEAPGLGQTPATVPPPIEDAGLTVRQEAAAVPARVEEPSGPQAPEERGGQVVPAEDPEVRRKLSAHLPRQPGTELSLPRRPRPVPYQPPRAPEPVAEVPLHTPEQAQSILSRLNRVQESEADGSSEARPLSLAELLAWQPNPPTGGNAASPLEAPVEARNGEVESGAPAVAEGEATEQRGQTPAIPDSAGETAGPAQMALPRGPVDPQNPSSTVPGPAGLAAARPGPEAAVAPLPQSPDADQGAALPHPVRPDVAPKASAENGASLSAPQAPLPGREGTHTAGSVPAVPPGWSAGGPEQARGEPLQRTSGFSPVVPGAPPQPRPLSGGLPLPPVQPSPTAAPAGFPPQTAGPGPRIAERLDGGPVTEAGGVARPREVMGQAAPMPRPVARALADPTARAPLPLEVRSRLAPLLGQDVPGVHVIQNAHATEATAAAAADALAVGDTVLLSPGQDLASPRGLGLLAHELTHVLRTRDPSFVPRVVQAEPQGRGRAARLDEETLAERVEGQVRQHFAPPRPAPRPSGMAAPSPTSAAPPSVPPPRPAGGSWGGLPAPWEPMPYWEASAAPAPASPALGSPAFSPPAAPRPAPSGGPGVGPSAAPAAAGAPAVRAASVTRSVDPPSQPASAPAADSARTQGLPVGNDQQRASRAAPDLDRLAQQVYGLLKRRLSAEVRRDH</sequence>
<feature type="compositionally biased region" description="Pro residues" evidence="1">
    <location>
        <begin position="560"/>
        <end position="569"/>
    </location>
</feature>
<feature type="compositionally biased region" description="Pro residues" evidence="1">
    <location>
        <begin position="1112"/>
        <end position="1121"/>
    </location>
</feature>
<keyword evidence="4" id="KW-1185">Reference proteome</keyword>
<feature type="compositionally biased region" description="Low complexity" evidence="1">
    <location>
        <begin position="1053"/>
        <end position="1062"/>
    </location>
</feature>
<feature type="compositionally biased region" description="Pro residues" evidence="1">
    <location>
        <begin position="197"/>
        <end position="210"/>
    </location>
</feature>
<feature type="compositionally biased region" description="Low complexity" evidence="1">
    <location>
        <begin position="431"/>
        <end position="457"/>
    </location>
</feature>
<feature type="compositionally biased region" description="Low complexity" evidence="1">
    <location>
        <begin position="1625"/>
        <end position="1662"/>
    </location>
</feature>
<evidence type="ECO:0000256" key="1">
    <source>
        <dbReference type="SAM" id="MobiDB-lite"/>
    </source>
</evidence>
<feature type="compositionally biased region" description="Low complexity" evidence="1">
    <location>
        <begin position="851"/>
        <end position="890"/>
    </location>
</feature>
<dbReference type="Proteomes" id="UP001401887">
    <property type="component" value="Unassembled WGS sequence"/>
</dbReference>
<accession>A0ABP9WE05</accession>
<dbReference type="Pfam" id="PF13699">
    <property type="entry name" value="eCIS_core"/>
    <property type="match status" value="1"/>
</dbReference>
<proteinExistence type="predicted"/>
<feature type="compositionally biased region" description="Polar residues" evidence="1">
    <location>
        <begin position="581"/>
        <end position="593"/>
    </location>
</feature>